<keyword evidence="1" id="KW-0677">Repeat</keyword>
<proteinExistence type="predicted"/>
<dbReference type="PANTHER" id="PTHR10039:SF17">
    <property type="entry name" value="FUNGAL STAND N-TERMINAL GOODBYE DOMAIN-CONTAINING PROTEIN-RELATED"/>
    <property type="match status" value="1"/>
</dbReference>
<sequence>MSTDAPHPSHESLQPHYTVQVGGTYTQVMGNYNHYRASVGKGGFELLQDACTPSAFHNSGEGHVHPPCHPNTRVSILRTIMEGIEGKRVFEDGIAHSTSTPDRFIFLTGPAGAGKSAIASTIAGRCDEEGRLLASFFFRVADPSRNHIRHFFPTIAYQICIAIPQARNYIAAVIERDPLILKKSLSIQLDSLLINPLLHLMNTGMLDASGRYCIVIDGLDECVDKKARCELLEILMSAVTRTNLLLVFFISSRPEYDITSIINSPNPSNISSRLYLDEKYLPNADIRRYLHHSFDTIKAKHPSSWSILVNWPSDALLDALVRKASGQFIYAATVVKYVSSNQHNPMERLDLVLAPHYNHKDTPFAELDALYMHILSEIEDIETLLRILSFYLLKTGLVPMDCRLPIWVLGYTDIMSQTQTLNVLVMLRSNLGSLVIVEEVGHDDGWVNFVFQVHHASFIDFLCDRRRSEKYYMDLCRWRGEHISAAFRYLPAGKSGIIYNSWTLYYAFRFIKETLHGTCIKTVFHHFPQFSNEDLHEMIFESRSERGLMQEIIRDLYIILRKLEGFPSSPESSALHDKLSQVLDKYLRDTLQLFRLNPELQCFLSILPYATRCSINYRRCIEHLEILYSLLPGDVKDPRIDALYSLLRFNRSSFGRDPEDFVPFIADFLKDPNRAGPSALSGTDYAQMALRCLDFLCNTTFFEQQHLSSRDLARTKRNTPFLSRHRRESLYRLYKITGVHRKRWLLWEMSYSRCDFYHYVKGGRLNLLKTEFKAFRKFQLVGLALRYLPYLLKHSPKHEVLEASARQMFFPPYAFRHPKKLALARKAIANYIVRCLL</sequence>
<name>A0A8H4QR52_9AGAR</name>
<accession>A0A8H4QR52</accession>
<protein>
    <recommendedName>
        <fullName evidence="2">Nephrocystin 3-like N-terminal domain-containing protein</fullName>
    </recommendedName>
</protein>
<dbReference type="Gene3D" id="3.40.50.300">
    <property type="entry name" value="P-loop containing nucleotide triphosphate hydrolases"/>
    <property type="match status" value="1"/>
</dbReference>
<organism evidence="3 4">
    <name type="scientific">Agrocybe pediades</name>
    <dbReference type="NCBI Taxonomy" id="84607"/>
    <lineage>
        <taxon>Eukaryota</taxon>
        <taxon>Fungi</taxon>
        <taxon>Dikarya</taxon>
        <taxon>Basidiomycota</taxon>
        <taxon>Agaricomycotina</taxon>
        <taxon>Agaricomycetes</taxon>
        <taxon>Agaricomycetidae</taxon>
        <taxon>Agaricales</taxon>
        <taxon>Agaricineae</taxon>
        <taxon>Strophariaceae</taxon>
        <taxon>Agrocybe</taxon>
    </lineage>
</organism>
<dbReference type="InterPro" id="IPR027417">
    <property type="entry name" value="P-loop_NTPase"/>
</dbReference>
<feature type="domain" description="Nephrocystin 3-like N-terminal" evidence="2">
    <location>
        <begin position="99"/>
        <end position="253"/>
    </location>
</feature>
<reference evidence="3 4" key="1">
    <citation type="submission" date="2019-12" db="EMBL/GenBank/DDBJ databases">
        <authorList>
            <person name="Floudas D."/>
            <person name="Bentzer J."/>
            <person name="Ahren D."/>
            <person name="Johansson T."/>
            <person name="Persson P."/>
            <person name="Tunlid A."/>
        </authorList>
    </citation>
    <scope>NUCLEOTIDE SEQUENCE [LARGE SCALE GENOMIC DNA]</scope>
    <source>
        <strain evidence="3 4">CBS 102.39</strain>
    </source>
</reference>
<dbReference type="InterPro" id="IPR056884">
    <property type="entry name" value="NPHP3-like_N"/>
</dbReference>
<dbReference type="SUPFAM" id="SSF52540">
    <property type="entry name" value="P-loop containing nucleoside triphosphate hydrolases"/>
    <property type="match status" value="1"/>
</dbReference>
<evidence type="ECO:0000313" key="4">
    <source>
        <dbReference type="Proteomes" id="UP000521872"/>
    </source>
</evidence>
<dbReference type="AlphaFoldDB" id="A0A8H4QR52"/>
<dbReference type="Proteomes" id="UP000521872">
    <property type="component" value="Unassembled WGS sequence"/>
</dbReference>
<evidence type="ECO:0000256" key="1">
    <source>
        <dbReference type="ARBA" id="ARBA00022737"/>
    </source>
</evidence>
<dbReference type="PANTHER" id="PTHR10039">
    <property type="entry name" value="AMELOGENIN"/>
    <property type="match status" value="1"/>
</dbReference>
<comment type="caution">
    <text evidence="3">The sequence shown here is derived from an EMBL/GenBank/DDBJ whole genome shotgun (WGS) entry which is preliminary data.</text>
</comment>
<gene>
    <name evidence="3" type="ORF">D9613_012430</name>
</gene>
<keyword evidence="4" id="KW-1185">Reference proteome</keyword>
<dbReference type="Pfam" id="PF24883">
    <property type="entry name" value="NPHP3_N"/>
    <property type="match status" value="1"/>
</dbReference>
<evidence type="ECO:0000259" key="2">
    <source>
        <dbReference type="Pfam" id="PF24883"/>
    </source>
</evidence>
<dbReference type="EMBL" id="JAACJL010000033">
    <property type="protein sequence ID" value="KAF4615827.1"/>
    <property type="molecule type" value="Genomic_DNA"/>
</dbReference>
<evidence type="ECO:0000313" key="3">
    <source>
        <dbReference type="EMBL" id="KAF4615827.1"/>
    </source>
</evidence>